<protein>
    <recommendedName>
        <fullName evidence="4">Stability/partitioning determinant</fullName>
    </recommendedName>
</protein>
<evidence type="ECO:0008006" key="4">
    <source>
        <dbReference type="Google" id="ProtNLM"/>
    </source>
</evidence>
<dbReference type="EMBL" id="PYJH01000092">
    <property type="protein sequence ID" value="PUE89667.1"/>
    <property type="molecule type" value="Genomic_DNA"/>
</dbReference>
<dbReference type="AlphaFoldDB" id="A0AA44YYC5"/>
<organism evidence="2 3">
    <name type="scientific">Xanthomonas campestris pv. malvacearum</name>
    <dbReference type="NCBI Taxonomy" id="86040"/>
    <lineage>
        <taxon>Bacteria</taxon>
        <taxon>Pseudomonadati</taxon>
        <taxon>Pseudomonadota</taxon>
        <taxon>Gammaproteobacteria</taxon>
        <taxon>Lysobacterales</taxon>
        <taxon>Lysobacteraceae</taxon>
        <taxon>Xanthomonas</taxon>
    </lineage>
</organism>
<feature type="region of interest" description="Disordered" evidence="1">
    <location>
        <begin position="1"/>
        <end position="74"/>
    </location>
</feature>
<accession>A0AA44YYC5</accession>
<evidence type="ECO:0000313" key="3">
    <source>
        <dbReference type="Proteomes" id="UP000251513"/>
    </source>
</evidence>
<dbReference type="RefSeq" id="WP_078565904.1">
    <property type="nucleotide sequence ID" value="NZ_CP013005.1"/>
</dbReference>
<evidence type="ECO:0000313" key="2">
    <source>
        <dbReference type="EMBL" id="PUE89667.1"/>
    </source>
</evidence>
<comment type="caution">
    <text evidence="2">The sequence shown here is derived from an EMBL/GenBank/DDBJ whole genome shotgun (WGS) entry which is preliminary data.</text>
</comment>
<gene>
    <name evidence="2" type="ORF">C7T86_23270</name>
</gene>
<reference evidence="2 3" key="1">
    <citation type="submission" date="2018-03" db="EMBL/GenBank/DDBJ databases">
        <title>Sequencing of reference strains of Xanthomonas.</title>
        <authorList>
            <person name="Studholme D.J."/>
            <person name="Vicente J."/>
            <person name="Sarris P."/>
        </authorList>
    </citation>
    <scope>NUCLEOTIDE SEQUENCE [LARGE SCALE GENOMIC DNA]</scope>
    <source>
        <strain evidence="2 3">WHRI 5232</strain>
    </source>
</reference>
<name>A0AA44YYC5_XANCM</name>
<sequence>MADVSKLKGKARASTLGAPPSLDEASNNLTAPEVAPAAPMPAPVRAAAPAPGPAASDGYQRRDARAARRTGRTLPFATRVSQEFDQQMRDIAERDGLKLAELLELALAAYEAQQSR</sequence>
<evidence type="ECO:0000256" key="1">
    <source>
        <dbReference type="SAM" id="MobiDB-lite"/>
    </source>
</evidence>
<dbReference type="Proteomes" id="UP000251513">
    <property type="component" value="Unassembled WGS sequence"/>
</dbReference>
<proteinExistence type="predicted"/>
<feature type="compositionally biased region" description="Low complexity" evidence="1">
    <location>
        <begin position="31"/>
        <end position="55"/>
    </location>
</feature>